<dbReference type="RefSeq" id="XP_013856472.1">
    <property type="nucleotide sequence ID" value="XM_014001018.1"/>
</dbReference>
<evidence type="ECO:0000256" key="1">
    <source>
        <dbReference type="SAM" id="MobiDB-lite"/>
    </source>
</evidence>
<keyword evidence="3" id="KW-1185">Reference proteome</keyword>
<feature type="signal peptide" evidence="2">
    <location>
        <begin position="1"/>
        <end position="20"/>
    </location>
</feature>
<feature type="chain" id="PRO_5014146458" evidence="2">
    <location>
        <begin position="21"/>
        <end position="79"/>
    </location>
</feature>
<evidence type="ECO:0000313" key="3">
    <source>
        <dbReference type="Proteomes" id="UP000192220"/>
    </source>
</evidence>
<evidence type="ECO:0000256" key="2">
    <source>
        <dbReference type="SAM" id="SignalP"/>
    </source>
</evidence>
<dbReference type="STRING" id="52670.A0A2I4ALV0"/>
<dbReference type="KEGG" id="alim:106512389"/>
<feature type="region of interest" description="Disordered" evidence="1">
    <location>
        <begin position="20"/>
        <end position="79"/>
    </location>
</feature>
<dbReference type="InParanoid" id="A0A2I4ALV0"/>
<dbReference type="Proteomes" id="UP000192220">
    <property type="component" value="Unplaced"/>
</dbReference>
<gene>
    <name evidence="4" type="primary">LOC106512389</name>
</gene>
<dbReference type="OrthoDB" id="5587616at2759"/>
<proteinExistence type="predicted"/>
<reference evidence="4" key="1">
    <citation type="submission" date="2025-08" db="UniProtKB">
        <authorList>
            <consortium name="RefSeq"/>
        </authorList>
    </citation>
    <scope>IDENTIFICATION</scope>
</reference>
<sequence>MCKYFSSYLFFFLQVSSTTAPVSNTSHLVRKKRKPDESPVKEADTKRAKQDDCQEPHTNGVHAADGASKGHAHNMEVAT</sequence>
<dbReference type="GeneID" id="106512389"/>
<organism evidence="3 4">
    <name type="scientific">Austrofundulus limnaeus</name>
    <name type="common">Annual killifish</name>
    <dbReference type="NCBI Taxonomy" id="52670"/>
    <lineage>
        <taxon>Eukaryota</taxon>
        <taxon>Metazoa</taxon>
        <taxon>Chordata</taxon>
        <taxon>Craniata</taxon>
        <taxon>Vertebrata</taxon>
        <taxon>Euteleostomi</taxon>
        <taxon>Actinopterygii</taxon>
        <taxon>Neopterygii</taxon>
        <taxon>Teleostei</taxon>
        <taxon>Neoteleostei</taxon>
        <taxon>Acanthomorphata</taxon>
        <taxon>Ovalentaria</taxon>
        <taxon>Atherinomorphae</taxon>
        <taxon>Cyprinodontiformes</taxon>
        <taxon>Rivulidae</taxon>
        <taxon>Austrofundulus</taxon>
    </lineage>
</organism>
<dbReference type="AlphaFoldDB" id="A0A2I4ALV0"/>
<keyword evidence="2" id="KW-0732">Signal</keyword>
<feature type="compositionally biased region" description="Basic and acidic residues" evidence="1">
    <location>
        <begin position="34"/>
        <end position="55"/>
    </location>
</feature>
<evidence type="ECO:0000313" key="4">
    <source>
        <dbReference type="RefSeq" id="XP_013856472.1"/>
    </source>
</evidence>
<protein>
    <submittedName>
        <fullName evidence="4">Nuclear autoantigenic sperm protein</fullName>
    </submittedName>
</protein>
<accession>A0A2I4ALV0</accession>
<name>A0A2I4ALV0_AUSLI</name>